<dbReference type="Proteomes" id="UP000809789">
    <property type="component" value="Unassembled WGS sequence"/>
</dbReference>
<dbReference type="GO" id="GO:0019878">
    <property type="term" value="P:lysine biosynthetic process via aminoadipic acid"/>
    <property type="evidence" value="ECO:0007669"/>
    <property type="project" value="TreeGrafter"/>
</dbReference>
<dbReference type="Pfam" id="PF16653">
    <property type="entry name" value="Sacchrp_dh_C"/>
    <property type="match status" value="1"/>
</dbReference>
<evidence type="ECO:0000313" key="5">
    <source>
        <dbReference type="Proteomes" id="UP000809789"/>
    </source>
</evidence>
<dbReference type="Gene3D" id="3.30.360.10">
    <property type="entry name" value="Dihydrodipicolinate Reductase, domain 2"/>
    <property type="match status" value="1"/>
</dbReference>
<evidence type="ECO:0000313" key="4">
    <source>
        <dbReference type="EMBL" id="KAG8629531.1"/>
    </source>
</evidence>
<dbReference type="PANTHER" id="PTHR11133:SF22">
    <property type="entry name" value="ALPHA-AMINOADIPIC SEMIALDEHYDE SYNTHASE, MITOCHONDRIAL"/>
    <property type="match status" value="1"/>
</dbReference>
<keyword evidence="1" id="KW-0560">Oxidoreductase</keyword>
<protein>
    <recommendedName>
        <fullName evidence="3">Saccharopine dehydrogenase-like C-terminal domain-containing protein</fullName>
    </recommendedName>
</protein>
<reference evidence="4" key="1">
    <citation type="submission" date="2021-07" db="EMBL/GenBank/DDBJ databases">
        <title>Elsinoe batatas strain:CRI-CJ2 Genome sequencing and assembly.</title>
        <authorList>
            <person name="Huang L."/>
        </authorList>
    </citation>
    <scope>NUCLEOTIDE SEQUENCE</scope>
    <source>
        <strain evidence="4">CRI-CJ2</strain>
    </source>
</reference>
<sequence>MSKAEPYHVKEGHDFVAYPNRDSTPFRDFYKIPEADTIIRGSLRFHGNPEFVDGLRQLGWLDATPKDWLVSGMTWLAVHQRMMGTSDSREITIVNAISSTVKWYNAQASDDFVTGLRQLGLLSHEIVPVKDDTLLDTLCAQLEKRLSFLPGERDLVILQHKFVIEKADGSAETRTSTLEMYGDPQGYSAMAKSVGVTCGIATQLIIERHPLFNKPGVHAPYDEQVCHVLREAVEKEGITMIEETHR</sequence>
<dbReference type="EMBL" id="JAESVG020000003">
    <property type="protein sequence ID" value="KAG8629531.1"/>
    <property type="molecule type" value="Genomic_DNA"/>
</dbReference>
<dbReference type="GO" id="GO:0004753">
    <property type="term" value="F:saccharopine dehydrogenase activity"/>
    <property type="evidence" value="ECO:0007669"/>
    <property type="project" value="TreeGrafter"/>
</dbReference>
<comment type="caution">
    <text evidence="4">The sequence shown here is derived from an EMBL/GenBank/DDBJ whole genome shotgun (WGS) entry which is preliminary data.</text>
</comment>
<dbReference type="GO" id="GO:0005737">
    <property type="term" value="C:cytoplasm"/>
    <property type="evidence" value="ECO:0007669"/>
    <property type="project" value="TreeGrafter"/>
</dbReference>
<name>A0A8K0L430_9PEZI</name>
<keyword evidence="2" id="KW-0028">Amino-acid biosynthesis</keyword>
<dbReference type="SUPFAM" id="SSF55347">
    <property type="entry name" value="Glyceraldehyde-3-phosphate dehydrogenase-like, C-terminal domain"/>
    <property type="match status" value="1"/>
</dbReference>
<evidence type="ECO:0000259" key="3">
    <source>
        <dbReference type="Pfam" id="PF16653"/>
    </source>
</evidence>
<proteinExistence type="predicted"/>
<evidence type="ECO:0000256" key="1">
    <source>
        <dbReference type="ARBA" id="ARBA00023002"/>
    </source>
</evidence>
<organism evidence="4 5">
    <name type="scientific">Elsinoe batatas</name>
    <dbReference type="NCBI Taxonomy" id="2601811"/>
    <lineage>
        <taxon>Eukaryota</taxon>
        <taxon>Fungi</taxon>
        <taxon>Dikarya</taxon>
        <taxon>Ascomycota</taxon>
        <taxon>Pezizomycotina</taxon>
        <taxon>Dothideomycetes</taxon>
        <taxon>Dothideomycetidae</taxon>
        <taxon>Myriangiales</taxon>
        <taxon>Elsinoaceae</taxon>
        <taxon>Elsinoe</taxon>
    </lineage>
</organism>
<dbReference type="AlphaFoldDB" id="A0A8K0L430"/>
<keyword evidence="5" id="KW-1185">Reference proteome</keyword>
<dbReference type="Gene3D" id="1.10.1870.10">
    <property type="entry name" value="Domain 3, Saccharopine reductase"/>
    <property type="match status" value="1"/>
</dbReference>
<dbReference type="InterPro" id="IPR032095">
    <property type="entry name" value="Sacchrp_dh-like_C"/>
</dbReference>
<keyword evidence="2" id="KW-0457">Lysine biosynthesis</keyword>
<evidence type="ECO:0000256" key="2">
    <source>
        <dbReference type="ARBA" id="ARBA00023154"/>
    </source>
</evidence>
<dbReference type="OrthoDB" id="10059875at2759"/>
<accession>A0A8K0L430</accession>
<dbReference type="InterPro" id="IPR051168">
    <property type="entry name" value="AASS"/>
</dbReference>
<gene>
    <name evidence="4" type="ORF">KVT40_003396</name>
</gene>
<feature type="domain" description="Saccharopine dehydrogenase-like C-terminal" evidence="3">
    <location>
        <begin position="2"/>
        <end position="238"/>
    </location>
</feature>
<dbReference type="PANTHER" id="PTHR11133">
    <property type="entry name" value="SACCHAROPINE DEHYDROGENASE"/>
    <property type="match status" value="1"/>
</dbReference>